<dbReference type="Proteomes" id="UP001396898">
    <property type="component" value="Unassembled WGS sequence"/>
</dbReference>
<feature type="signal peptide" evidence="3">
    <location>
        <begin position="1"/>
        <end position="25"/>
    </location>
</feature>
<keyword evidence="2" id="KW-0472">Membrane</keyword>
<evidence type="ECO:0000256" key="3">
    <source>
        <dbReference type="SAM" id="SignalP"/>
    </source>
</evidence>
<feature type="region of interest" description="Disordered" evidence="1">
    <location>
        <begin position="167"/>
        <end position="217"/>
    </location>
</feature>
<evidence type="ECO:0000256" key="1">
    <source>
        <dbReference type="SAM" id="MobiDB-lite"/>
    </source>
</evidence>
<evidence type="ECO:0008006" key="6">
    <source>
        <dbReference type="Google" id="ProtNLM"/>
    </source>
</evidence>
<keyword evidence="5" id="KW-1185">Reference proteome</keyword>
<gene>
    <name evidence="4" type="ORF">PG991_010198</name>
</gene>
<dbReference type="EMBL" id="JAQQWI010000015">
    <property type="protein sequence ID" value="KAK8012823.1"/>
    <property type="molecule type" value="Genomic_DNA"/>
</dbReference>
<accession>A0ABR1RI40</accession>
<keyword evidence="2" id="KW-0812">Transmembrane</keyword>
<name>A0ABR1RI40_9PEZI</name>
<evidence type="ECO:0000313" key="4">
    <source>
        <dbReference type="EMBL" id="KAK8012823.1"/>
    </source>
</evidence>
<feature type="compositionally biased region" description="Low complexity" evidence="1">
    <location>
        <begin position="167"/>
        <end position="196"/>
    </location>
</feature>
<feature type="region of interest" description="Disordered" evidence="1">
    <location>
        <begin position="252"/>
        <end position="306"/>
    </location>
</feature>
<keyword evidence="3" id="KW-0732">Signal</keyword>
<comment type="caution">
    <text evidence="4">The sequence shown here is derived from an EMBL/GenBank/DDBJ whole genome shotgun (WGS) entry which is preliminary data.</text>
</comment>
<reference evidence="4 5" key="1">
    <citation type="submission" date="2023-01" db="EMBL/GenBank/DDBJ databases">
        <title>Analysis of 21 Apiospora genomes using comparative genomics revels a genus with tremendous synthesis potential of carbohydrate active enzymes and secondary metabolites.</title>
        <authorList>
            <person name="Sorensen T."/>
        </authorList>
    </citation>
    <scope>NUCLEOTIDE SEQUENCE [LARGE SCALE GENOMIC DNA]</scope>
    <source>
        <strain evidence="4 5">CBS 20057</strain>
    </source>
</reference>
<feature type="chain" id="PRO_5045908786" description="Mid2 domain-containing protein" evidence="3">
    <location>
        <begin position="26"/>
        <end position="322"/>
    </location>
</feature>
<sequence>MALHHFWSHVLLLSVTLWFPFRVLGAAKCFYPKGETATGDAPCNPKLETSACCGGGFGMVCLDNGFCLGQNTNIVRGSCTDANWGAGCSRLCLGMQTPCPRIGEESGGDSMGGPDLISCANATGSDDSYCCDHLSNCCDTGVGRFNMKRPRPTASWNTEASRFDLIASPSSTISSSTSPAANPTSSSGPSNNSPATQGSATAPQSTEKPADSPQGLSSSASAGIGVGVGVGFSALAVVFYLAMRRYRKKKANARAQAAPPEHLSTFDGSVQQKDSMGYWGASPPPHELQSQNRPQELYGQGQVHELPSQYRPQELPTDVYRG</sequence>
<feature type="compositionally biased region" description="Polar residues" evidence="1">
    <location>
        <begin position="197"/>
        <end position="207"/>
    </location>
</feature>
<protein>
    <recommendedName>
        <fullName evidence="6">Mid2 domain-containing protein</fullName>
    </recommendedName>
</protein>
<feature type="transmembrane region" description="Helical" evidence="2">
    <location>
        <begin position="222"/>
        <end position="242"/>
    </location>
</feature>
<proteinExistence type="predicted"/>
<evidence type="ECO:0000313" key="5">
    <source>
        <dbReference type="Proteomes" id="UP001396898"/>
    </source>
</evidence>
<evidence type="ECO:0000256" key="2">
    <source>
        <dbReference type="SAM" id="Phobius"/>
    </source>
</evidence>
<organism evidence="4 5">
    <name type="scientific">Apiospora marii</name>
    <dbReference type="NCBI Taxonomy" id="335849"/>
    <lineage>
        <taxon>Eukaryota</taxon>
        <taxon>Fungi</taxon>
        <taxon>Dikarya</taxon>
        <taxon>Ascomycota</taxon>
        <taxon>Pezizomycotina</taxon>
        <taxon>Sordariomycetes</taxon>
        <taxon>Xylariomycetidae</taxon>
        <taxon>Amphisphaeriales</taxon>
        <taxon>Apiosporaceae</taxon>
        <taxon>Apiospora</taxon>
    </lineage>
</organism>
<keyword evidence="2" id="KW-1133">Transmembrane helix</keyword>